<feature type="domain" description="Carrier" evidence="4">
    <location>
        <begin position="2070"/>
        <end position="2144"/>
    </location>
</feature>
<gene>
    <name evidence="5" type="ORF">PSm6_49010</name>
</gene>
<dbReference type="Pfam" id="PF13193">
    <property type="entry name" value="AMP-binding_C"/>
    <property type="match status" value="3"/>
</dbReference>
<evidence type="ECO:0000256" key="3">
    <source>
        <dbReference type="ARBA" id="ARBA00022553"/>
    </source>
</evidence>
<evidence type="ECO:0000313" key="5">
    <source>
        <dbReference type="EMBL" id="BCD88494.1"/>
    </source>
</evidence>
<dbReference type="Pfam" id="PF00975">
    <property type="entry name" value="Thioesterase"/>
    <property type="match status" value="1"/>
</dbReference>
<dbReference type="Gene3D" id="3.40.50.12780">
    <property type="entry name" value="N-terminal domain of ligase-like"/>
    <property type="match status" value="1"/>
</dbReference>
<dbReference type="InterPro" id="IPR025110">
    <property type="entry name" value="AMP-bd_C"/>
</dbReference>
<dbReference type="PANTHER" id="PTHR45398">
    <property type="match status" value="1"/>
</dbReference>
<dbReference type="InterPro" id="IPR020802">
    <property type="entry name" value="TesA-like"/>
</dbReference>
<dbReference type="InterPro" id="IPR001242">
    <property type="entry name" value="Condensation_dom"/>
</dbReference>
<feature type="domain" description="Carrier" evidence="4">
    <location>
        <begin position="1008"/>
        <end position="1083"/>
    </location>
</feature>
<dbReference type="InterPro" id="IPR029058">
    <property type="entry name" value="AB_hydrolase_fold"/>
</dbReference>
<dbReference type="PROSITE" id="PS00455">
    <property type="entry name" value="AMP_BINDING"/>
    <property type="match status" value="3"/>
</dbReference>
<keyword evidence="2" id="KW-0596">Phosphopantetheine</keyword>
<dbReference type="SMART" id="SM00823">
    <property type="entry name" value="PKS_PP"/>
    <property type="match status" value="2"/>
</dbReference>
<dbReference type="InterPro" id="IPR020806">
    <property type="entry name" value="PKS_PP-bd"/>
</dbReference>
<dbReference type="Gene3D" id="3.30.300.30">
    <property type="match status" value="3"/>
</dbReference>
<evidence type="ECO:0000313" key="6">
    <source>
        <dbReference type="Proteomes" id="UP001064896"/>
    </source>
</evidence>
<dbReference type="CDD" id="cd19531">
    <property type="entry name" value="LCL_NRPS-like"/>
    <property type="match status" value="2"/>
</dbReference>
<dbReference type="Pfam" id="PF00550">
    <property type="entry name" value="PP-binding"/>
    <property type="match status" value="3"/>
</dbReference>
<dbReference type="Pfam" id="PF00501">
    <property type="entry name" value="AMP-binding"/>
    <property type="match status" value="3"/>
</dbReference>
<dbReference type="InterPro" id="IPR009081">
    <property type="entry name" value="PP-bd_ACP"/>
</dbReference>
<dbReference type="PROSITE" id="PS00012">
    <property type="entry name" value="PHOSPHOPANTETHEINE"/>
    <property type="match status" value="3"/>
</dbReference>
<dbReference type="InterPro" id="IPR010060">
    <property type="entry name" value="NRPS_synth"/>
</dbReference>
<dbReference type="Gene3D" id="3.40.50.980">
    <property type="match status" value="4"/>
</dbReference>
<sequence length="3922" mass="434791">MQSNSLSALVERFIKLPTEPRKTLYRQMSDKGISLSRLPIPVTREQFEHLPLSFAQERQWFLWELDPTSTAYNMPLALRLRGPLDRAALQHGFDRLVERHESLRTRFYEHDARRFQRIHAAAPLAIVEETLPTGTDEAALHRHLEALIGEPFDLLADELLRVRLIQLGEQDHILLLVQHHIISDAWSMQVMAQELVQLYSARHAGVADDLAPLPIQYGDYAVWQRHWMEAGERDRQLSWWKAQLGERQPVLELPTDHPRPAVQSTRGASLEVPLHATLARRLQALAQQENATPFMLLLASFQALLHRYSGQQEIRVGVPVANRQRAEAQRLIGFFVNTQVLNARFEENPNFRVLLQQVRQMALGAQTHQDLPFEQLVEALQPERSLSHTPLFQVMYNHLEAERGTAAQGSGELQVEPVSREVRTAQFDLTLTTFESADGLSASLVYATDLFETATIERMAGHWLGLLDAMLAQPDAPIAELPMLSVEEREAQLQGWNATATDYPLTTPVHHLIEAQVLRNPDAPALAFGAEQLSYAELNRRANRLAHTLIAQGVGPDSLVGIAVERSIEMVVGLLAILKAGGAYVPLDPEYPAERLAYMLDDSAVKLLLSQSHLDLPLAADVQRIDLDQALLGDFPETNPGVVLDAENLVYVIYTSGSTGKPKGAGNRHSALTNRLCWMQQAYGLNGDDTVLQKTPFSFDVSVWEFFWPLMTGARLVVAAPGDHRDPAKLVALIEQERVSTLHFVPSMLQAFLLDPQVERCSSLKRIVCSGEALPVDAQQQVFARLPQAGLYNLYGPTEAAIDVTHWTCIDEGKDGVPIGQPIANLGCYILDANLEPVPVGVLGELYLAGEGLARGYHRRPALTAERFVANPFVAGERMYRTGDLARYRPDGVIEYAGRIDHQVKIRGLRIELGEIEARLMELAEVREAVVLAVGSGSGQRLVGYVVPAQADLDTEQLASQLRQGLPDYMVPAQWVLLDAMPLSPNGKLERKALPQPEAGQSRKEYVEPQEGLERQLADIWQALLGVERVGRHDGFFELGGHSLLATQVVSRARQQLQREVSLRTLFEHPQLSEFARAIGQPLVQAEPPLLPISREQPLPLSYAQERQWFLWQLEPESAAYHIPSALRLKGELDIAALEQAFSDLIARHESLRTHFEQHQDKTVQIISAPYPLSIEVDQLPTDATADSWLQAEISRPFDLRQGPLLRARLLRLDGLDHLLAVTLHHIVADGWSMQLMVEELVRLYHGHSQGQATALPVLPIQYADYAAWQRQWMDAGERDRQLAYWTGQLGGEQPVLELPLDHPRPAVSRHLGARLPFEIGSTLTTQLKQLARQHDVTLFTLLLASFQALLHRYSRQTDIRIGVPIANRNRLETEGLIGFFVNTLVLRAELDGQMALPALLKQARQALLAAQAHQDLPFEQLVTALSPERSLAHSPLFQAMYNHQTASGSERALPVIADLQVEAMGWSNHTAQFDLTLDTFEHQGADGTLQAILTYATDLFEAATVERLAVHWRNLLTAMVAHPNQRLAELPMLSNSEQQANLQAWNPAPAHFPVDTCLHQLFEQRAAEVPDAIALSFEGQTLAYGELNRRANRLAHRLIAEGVQPDSLVGLAAGRGLDVIVGLLAILKAGGAYVPLDPAYPEDRLAFLIEDSGLSLLLAEDSARERLVIPEQVRVLSLEPDDGQGRDDNPNVALSPANLAYVIYTSGSTGQPKGALLSHDNAMRLFTATDAWFGFGPQDVWSLFHSFAFDFSVWEIFGALLYGGRLVIVPQWVTRSPDEFHTLLCREGVTVLNQTPSAFKALMGVACTANDQASALRYVVFGGEALEVKGLAPWFERFGDSAPRLVNMYGITETTVHVTWRPLSLDDLQQGASSPIGEAIPDLTWYLLDGALNPVAQGCTGELYVGGPGLARGYLKRPGLSATRFVPDPFSSRGERLYRTGDLARYRSDGVIEYIGRLDQQVKIRGFRIELGEIEAQLLAHPSIREAAVLAQDGNGGPQLVAYLVHGSSLDEVALRDALKAHLREHLPDYMVPAHLLFLDHLPLTTNGKLDRKALPALDASVVQTAYVAPRNDLERGIAEIWQDILKVARIGVTDNFFELGGDSIISIQVVSRARQAGILFTPKDLFLHQSVQELAAVARLGEAQVIDQGPVLGALALLPIQQTFFETEIPQRHHWNQAVLLCPTTPLQPALLEQALTAVQVHHDGLRQCFNQHDGAWQAQVLAPNALRPVLWHRQLASADELTALVDQAQRSLALESAELVRALLVDMPDGSQRLLLAIHHLAVDGVSWRILFEDLQTLYRQFEAGQAPRLPAKTSSTKAWAERLHGYAASTARSAALPYWLEQLAKAPIDLPCDNPQGSLRNSQATTLSSHLDQAATRRLLQTVPAAYRTQINDLLLTALARVVARWSGHQDVLVQLEGHGREDLFDDIDLTRTVGWFTSLFPVKLSVGGDLAESIKSVKEALRALPDKGLSFGALRHLGDAETRQRLAALPTPRITFNYLGQFDNSFDDAEGALFVPAPEGSGQEQSEDAPLGNWLTLNGQIYGGELNIGWTFSQDLYDDATIARLADDYTRELHALIDHCCTAGTRGATPSDFPLAGLTQAQLDRLPLDLAAIEDIYPLSPMQQGMLFHTLEASEAAYYINQMAVDVEGLDAERFVAAWDAVIARHEILRTGFWSESHLAQPLQVVYRSARLPVSLLDWSPRQVAPETLQALAEEEAARGFDLLHAPLMRLTLVTLGEGRAHLIWTSHHILMDGWSNSRLLGEVLETYNGLEPAPRRGRYRDYIAWLQAQPGEPLETFWRQKLQALEGPTLLADHLAPRPDANGVGHQALYLHWDRDATQHLREQAQRLRVTPNTLIQAAWLLLLQRCTGQSTVCFGATVAGRPTSLPGADEMLGLFINTLPIIQTPCPEHSVRQWLEQLQGYNVEVREREHTPLAELQRWSGQGGQALFDSIIVFENYPVDERLQEAEQEHLRFGKVAGRDVTNFAMDLAVHLEDTFSIEFLYLRNAFTEGAVQLIRSSFETLLRALLEQPDAPIGSLPMLPPAEQALLDEQNHFLPSTAQPLLAEQIRRHALVQPEALAAVCAEQRLSFAELEQRASQLAAELSHRGVGPESIVGVALERSVDTLVAFYAVMKTGAAYVPMDIEHPAERLRWVVEDAAMCLLISTRPLCTRFDDFWETPLLLLDEPLPARAVAELPVHAEGGHLAYLIYTSGSTGKPKGVAVAHEAIRMHCQAIGELYEMTPQTRELLFMSFAFDGAQERWLTTLSHGGCLVIRDNRLWTAEETWQALHEQRIDIACFPPAYLQQLAEYAQTQEQSPPPVRVYCFGGDAVAEANFERVKRALKPVTLTNGYGPTETVVTPMLWKTAASGTCGARYAPIGSRVGQRSLYVLDSHLNPVPRGIAGELYIGGEGLARGYHQRPGLTAERFVADPFSAGGRLYRSGDWVRQRADGVIDYLGRLDNQIKIRGFRIEPGEIEARLRALPGIQDAVVVAREVNGSQQLIGYVASVSGVQGDTLRAALQGDLPEYMVPVHIVSLPALPLNANGKVDRNALPAPELKVRTFVAPRNEVERHLAAIWQEVLEIEQVGVTDNFFELGGDSLRILKVLSKLRARPELGLNLKLRDMIGKPTIAELSGYDDEVRELDPLLPLNAPTQGDVALFCLHAGFGTVFDYEPLARRLEGRCSVYGIQCRMLLDRTWEDRSLEAMAIDYTRFIRQKQAHGPYRLLGWSLGGALALLVAQELERQGQEVELLGLVDCFTPVDSHEDGNEGWESELSTFLATLLGVPREALPDQPLPPGSDARDVRQWIADAQAAVGADANGAAITAEELAHTFLAAMKLKALSLAWKQVPSLDAQPSCWWAVQERSADEQRTLQGYFPEAREHRQVSAGHYDILRHAGFLHDITDRVLDSESVAG</sequence>
<dbReference type="CDD" id="cd17646">
    <property type="entry name" value="A_NRPS_AB3403-like"/>
    <property type="match status" value="1"/>
</dbReference>
<dbReference type="InterPro" id="IPR036736">
    <property type="entry name" value="ACP-like_sf"/>
</dbReference>
<dbReference type="Gene3D" id="2.30.38.10">
    <property type="entry name" value="Luciferase, Domain 3"/>
    <property type="match status" value="2"/>
</dbReference>
<dbReference type="Gene3D" id="3.30.559.30">
    <property type="entry name" value="Nonribosomal peptide synthetase, condensation domain"/>
    <property type="match status" value="4"/>
</dbReference>
<dbReference type="SUPFAM" id="SSF52777">
    <property type="entry name" value="CoA-dependent acyltransferases"/>
    <property type="match status" value="8"/>
</dbReference>
<organism evidence="5 6">
    <name type="scientific">Pseudomonas solani</name>
    <dbReference type="NCBI Taxonomy" id="2731552"/>
    <lineage>
        <taxon>Bacteria</taxon>
        <taxon>Pseudomonadati</taxon>
        <taxon>Pseudomonadota</taxon>
        <taxon>Gammaproteobacteria</taxon>
        <taxon>Pseudomonadales</taxon>
        <taxon>Pseudomonadaceae</taxon>
        <taxon>Pseudomonas</taxon>
    </lineage>
</organism>
<dbReference type="NCBIfam" id="TIGR01733">
    <property type="entry name" value="AA-adenyl-dom"/>
    <property type="match status" value="3"/>
</dbReference>
<keyword evidence="3" id="KW-0597">Phosphoprotein</keyword>
<dbReference type="PROSITE" id="PS50075">
    <property type="entry name" value="CARRIER"/>
    <property type="match status" value="3"/>
</dbReference>
<dbReference type="CDD" id="cd17649">
    <property type="entry name" value="A_NRPS_PvdJ-like"/>
    <property type="match status" value="1"/>
</dbReference>
<dbReference type="SMART" id="SM00824">
    <property type="entry name" value="PKS_TE"/>
    <property type="match status" value="1"/>
</dbReference>
<dbReference type="Gene3D" id="1.10.1200.10">
    <property type="entry name" value="ACP-like"/>
    <property type="match status" value="3"/>
</dbReference>
<dbReference type="CDD" id="cd19534">
    <property type="entry name" value="E_NRPS"/>
    <property type="match status" value="1"/>
</dbReference>
<dbReference type="InterPro" id="IPR000873">
    <property type="entry name" value="AMP-dep_synth/lig_dom"/>
</dbReference>
<dbReference type="NCBIfam" id="NF003417">
    <property type="entry name" value="PRK04813.1"/>
    <property type="match status" value="3"/>
</dbReference>
<dbReference type="InterPro" id="IPR023213">
    <property type="entry name" value="CAT-like_dom_sf"/>
</dbReference>
<dbReference type="InterPro" id="IPR042099">
    <property type="entry name" value="ANL_N_sf"/>
</dbReference>
<evidence type="ECO:0000256" key="1">
    <source>
        <dbReference type="ARBA" id="ARBA00001957"/>
    </source>
</evidence>
<dbReference type="RefSeq" id="WP_265168467.1">
    <property type="nucleotide sequence ID" value="NZ_AP023081.1"/>
</dbReference>
<dbReference type="CDD" id="cd19543">
    <property type="entry name" value="DCL_NRPS"/>
    <property type="match status" value="1"/>
</dbReference>
<reference evidence="5" key="1">
    <citation type="submission" date="2020-05" db="EMBL/GenBank/DDBJ databases">
        <title>Complete genome sequence of Pseudomonas sp. Sm006.</title>
        <authorList>
            <person name="Takeuchi K."/>
            <person name="Someya N."/>
        </authorList>
    </citation>
    <scope>NUCLEOTIDE SEQUENCE</scope>
    <source>
        <strain evidence="5">Sm006</strain>
    </source>
</reference>
<accession>A0ABN6C0U4</accession>
<proteinExistence type="predicted"/>
<dbReference type="Gene3D" id="3.40.50.1820">
    <property type="entry name" value="alpha/beta hydrolase"/>
    <property type="match status" value="1"/>
</dbReference>
<name>A0ABN6C0U4_9PSED</name>
<dbReference type="SUPFAM" id="SSF47336">
    <property type="entry name" value="ACP-like"/>
    <property type="match status" value="3"/>
</dbReference>
<dbReference type="InterPro" id="IPR045851">
    <property type="entry name" value="AMP-bd_C_sf"/>
</dbReference>
<evidence type="ECO:0000259" key="4">
    <source>
        <dbReference type="PROSITE" id="PS50075"/>
    </source>
</evidence>
<feature type="domain" description="Carrier" evidence="4">
    <location>
        <begin position="3571"/>
        <end position="3648"/>
    </location>
</feature>
<dbReference type="NCBIfam" id="TIGR01720">
    <property type="entry name" value="NRPS-para261"/>
    <property type="match status" value="1"/>
</dbReference>
<keyword evidence="6" id="KW-1185">Reference proteome</keyword>
<protein>
    <recommendedName>
        <fullName evidence="4">Carrier domain-containing protein</fullName>
    </recommendedName>
</protein>
<dbReference type="InterPro" id="IPR001031">
    <property type="entry name" value="Thioesterase"/>
</dbReference>
<dbReference type="InterPro" id="IPR010071">
    <property type="entry name" value="AA_adenyl_dom"/>
</dbReference>
<comment type="cofactor">
    <cofactor evidence="1">
        <name>pantetheine 4'-phosphate</name>
        <dbReference type="ChEBI" id="CHEBI:47942"/>
    </cofactor>
</comment>
<dbReference type="PANTHER" id="PTHR45398:SF1">
    <property type="entry name" value="ENZYME, PUTATIVE (JCVI)-RELATED"/>
    <property type="match status" value="1"/>
</dbReference>
<dbReference type="SUPFAM" id="SSF53474">
    <property type="entry name" value="alpha/beta-Hydrolases"/>
    <property type="match status" value="1"/>
</dbReference>
<evidence type="ECO:0000256" key="2">
    <source>
        <dbReference type="ARBA" id="ARBA00022450"/>
    </source>
</evidence>
<dbReference type="InterPro" id="IPR006162">
    <property type="entry name" value="Ppantetheine_attach_site"/>
</dbReference>
<dbReference type="CDD" id="cd17643">
    <property type="entry name" value="A_NRPS_Cytc1-like"/>
    <property type="match status" value="1"/>
</dbReference>
<dbReference type="Proteomes" id="UP001064896">
    <property type="component" value="Chromosome"/>
</dbReference>
<dbReference type="SUPFAM" id="SSF56801">
    <property type="entry name" value="Acetyl-CoA synthetase-like"/>
    <property type="match status" value="3"/>
</dbReference>
<dbReference type="Pfam" id="PF00668">
    <property type="entry name" value="Condensation"/>
    <property type="match status" value="4"/>
</dbReference>
<dbReference type="EMBL" id="AP023081">
    <property type="protein sequence ID" value="BCD88494.1"/>
    <property type="molecule type" value="Genomic_DNA"/>
</dbReference>
<dbReference type="Gene3D" id="3.30.559.10">
    <property type="entry name" value="Chloramphenicol acetyltransferase-like domain"/>
    <property type="match status" value="4"/>
</dbReference>
<dbReference type="InterPro" id="IPR020845">
    <property type="entry name" value="AMP-binding_CS"/>
</dbReference>